<sequence length="224" mass="24043">MEGSVLETGDGAIIERFRHLKAAAVRAGLGMGRRSNRNVVETGASFVGPVADRNVNRGMSGGLEGGGFEHSIGQRGKGCKRKSSCLVAMALGMSSDVRTVQGSSGNFYDYSARESSLDSLITIPPRPKAQRVESGRQQVVALAVSHIHVPVSEALRHLRTSNSSTSTVGENLPVEREGFQVSRRSAFTRVLPENAITPPHIFPVLADAERLLDALETYFNNGQL</sequence>
<dbReference type="AlphaFoldDB" id="A0AAV1E4J2"/>
<accession>A0AAV1E4J2</accession>
<evidence type="ECO:0000313" key="2">
    <source>
        <dbReference type="Proteomes" id="UP001161247"/>
    </source>
</evidence>
<protein>
    <submittedName>
        <fullName evidence="1">OLC1v1015895C1</fullName>
    </submittedName>
</protein>
<gene>
    <name evidence="1" type="ORF">OLC1_LOCUS21653</name>
</gene>
<dbReference type="Proteomes" id="UP001161247">
    <property type="component" value="Chromosome 8"/>
</dbReference>
<reference evidence="1" key="1">
    <citation type="submission" date="2023-03" db="EMBL/GenBank/DDBJ databases">
        <authorList>
            <person name="Julca I."/>
        </authorList>
    </citation>
    <scope>NUCLEOTIDE SEQUENCE</scope>
</reference>
<dbReference type="EMBL" id="OX459125">
    <property type="protein sequence ID" value="CAI9115061.1"/>
    <property type="molecule type" value="Genomic_DNA"/>
</dbReference>
<name>A0AAV1E4J2_OLDCO</name>
<organism evidence="1 2">
    <name type="scientific">Oldenlandia corymbosa var. corymbosa</name>
    <dbReference type="NCBI Taxonomy" id="529605"/>
    <lineage>
        <taxon>Eukaryota</taxon>
        <taxon>Viridiplantae</taxon>
        <taxon>Streptophyta</taxon>
        <taxon>Embryophyta</taxon>
        <taxon>Tracheophyta</taxon>
        <taxon>Spermatophyta</taxon>
        <taxon>Magnoliopsida</taxon>
        <taxon>eudicotyledons</taxon>
        <taxon>Gunneridae</taxon>
        <taxon>Pentapetalae</taxon>
        <taxon>asterids</taxon>
        <taxon>lamiids</taxon>
        <taxon>Gentianales</taxon>
        <taxon>Rubiaceae</taxon>
        <taxon>Rubioideae</taxon>
        <taxon>Spermacoceae</taxon>
        <taxon>Hedyotis-Oldenlandia complex</taxon>
        <taxon>Oldenlandia</taxon>
    </lineage>
</organism>
<proteinExistence type="predicted"/>
<keyword evidence="2" id="KW-1185">Reference proteome</keyword>
<evidence type="ECO:0000313" key="1">
    <source>
        <dbReference type="EMBL" id="CAI9115061.1"/>
    </source>
</evidence>